<reference evidence="4 5" key="1">
    <citation type="submission" date="2019-01" db="EMBL/GenBank/DDBJ databases">
        <authorList>
            <person name="Chen W.-M."/>
        </authorList>
    </citation>
    <scope>NUCLEOTIDE SEQUENCE [LARGE SCALE GENOMIC DNA]</scope>
    <source>
        <strain evidence="4 5">CCP-18</strain>
    </source>
</reference>
<feature type="transmembrane region" description="Helical" evidence="2">
    <location>
        <begin position="78"/>
        <end position="97"/>
    </location>
</feature>
<feature type="transmembrane region" description="Helical" evidence="2">
    <location>
        <begin position="12"/>
        <end position="31"/>
    </location>
</feature>
<feature type="transmembrane region" description="Helical" evidence="2">
    <location>
        <begin position="103"/>
        <end position="122"/>
    </location>
</feature>
<proteinExistence type="predicted"/>
<evidence type="ECO:0000313" key="4">
    <source>
        <dbReference type="EMBL" id="RVT84828.1"/>
    </source>
</evidence>
<keyword evidence="2" id="KW-1133">Transmembrane helix</keyword>
<gene>
    <name evidence="4" type="ORF">EOD73_11915</name>
</gene>
<dbReference type="AlphaFoldDB" id="A0A3S2UD32"/>
<name>A0A3S2UD32_9BURK</name>
<dbReference type="EMBL" id="SACM01000003">
    <property type="protein sequence ID" value="RVT84828.1"/>
    <property type="molecule type" value="Genomic_DNA"/>
</dbReference>
<comment type="caution">
    <text evidence="4">The sequence shown here is derived from an EMBL/GenBank/DDBJ whole genome shotgun (WGS) entry which is preliminary data.</text>
</comment>
<keyword evidence="2" id="KW-0472">Membrane</keyword>
<accession>A0A3S2UD32</accession>
<keyword evidence="5" id="KW-1185">Reference proteome</keyword>
<dbReference type="Pfam" id="PF19762">
    <property type="entry name" value="DUF6249"/>
    <property type="match status" value="1"/>
</dbReference>
<dbReference type="OrthoDB" id="8902869at2"/>
<keyword evidence="2" id="KW-0812">Transmembrane</keyword>
<dbReference type="InterPro" id="IPR046216">
    <property type="entry name" value="DUF6249"/>
</dbReference>
<protein>
    <recommendedName>
        <fullName evidence="3">DUF6249 domain-containing protein</fullName>
    </recommendedName>
</protein>
<feature type="region of interest" description="Disordered" evidence="1">
    <location>
        <begin position="53"/>
        <end position="79"/>
    </location>
</feature>
<feature type="domain" description="DUF6249" evidence="3">
    <location>
        <begin position="15"/>
        <end position="126"/>
    </location>
</feature>
<sequence>MGPDILRENFALLIPLTAMLIPIVAIVAYYLNKASKDRLRHETIRELVRAGQPIPPELLSGDDTPVDKPSPGNPNRSLTPGVTNLAVGLGLMGMFWLMKPGSWLWGIGLIPFCLGLGFLLLWRIEQSAAKPPAA</sequence>
<dbReference type="Proteomes" id="UP000288587">
    <property type="component" value="Unassembled WGS sequence"/>
</dbReference>
<dbReference type="RefSeq" id="WP_127683230.1">
    <property type="nucleotide sequence ID" value="NZ_SACM01000003.1"/>
</dbReference>
<evidence type="ECO:0000256" key="1">
    <source>
        <dbReference type="SAM" id="MobiDB-lite"/>
    </source>
</evidence>
<evidence type="ECO:0000256" key="2">
    <source>
        <dbReference type="SAM" id="Phobius"/>
    </source>
</evidence>
<organism evidence="4 5">
    <name type="scientific">Inhella crocodyli</name>
    <dbReference type="NCBI Taxonomy" id="2499851"/>
    <lineage>
        <taxon>Bacteria</taxon>
        <taxon>Pseudomonadati</taxon>
        <taxon>Pseudomonadota</taxon>
        <taxon>Betaproteobacteria</taxon>
        <taxon>Burkholderiales</taxon>
        <taxon>Sphaerotilaceae</taxon>
        <taxon>Inhella</taxon>
    </lineage>
</organism>
<evidence type="ECO:0000313" key="5">
    <source>
        <dbReference type="Proteomes" id="UP000288587"/>
    </source>
</evidence>
<evidence type="ECO:0000259" key="3">
    <source>
        <dbReference type="Pfam" id="PF19762"/>
    </source>
</evidence>